<dbReference type="Gene3D" id="2.170.270.10">
    <property type="entry name" value="SET domain"/>
    <property type="match status" value="1"/>
</dbReference>
<evidence type="ECO:0000256" key="34">
    <source>
        <dbReference type="SAM" id="MobiDB-lite"/>
    </source>
</evidence>
<evidence type="ECO:0000256" key="21">
    <source>
        <dbReference type="ARBA" id="ARBA00023015"/>
    </source>
</evidence>
<evidence type="ECO:0000256" key="12">
    <source>
        <dbReference type="ARBA" id="ARBA00022691"/>
    </source>
</evidence>
<keyword evidence="12" id="KW-0949">S-adenosyl-L-methionine</keyword>
<feature type="region of interest" description="Disordered" evidence="34">
    <location>
        <begin position="90"/>
        <end position="147"/>
    </location>
</feature>
<feature type="compositionally biased region" description="Basic and acidic residues" evidence="34">
    <location>
        <begin position="915"/>
        <end position="936"/>
    </location>
</feature>
<dbReference type="SMART" id="SM00384">
    <property type="entry name" value="AT_hook"/>
    <property type="match status" value="4"/>
</dbReference>
<dbReference type="PANTHER" id="PTHR46147:SF1">
    <property type="entry name" value="HISTONE-LYSINE N-METHYLTRANSFERASE ASH1L"/>
    <property type="match status" value="1"/>
</dbReference>
<evidence type="ECO:0000256" key="28">
    <source>
        <dbReference type="ARBA" id="ARBA00057835"/>
    </source>
</evidence>
<dbReference type="GO" id="GO:0042800">
    <property type="term" value="F:histone H3K4 methyltransferase activity"/>
    <property type="evidence" value="ECO:0007669"/>
    <property type="project" value="TreeGrafter"/>
</dbReference>
<dbReference type="InterPro" id="IPR019786">
    <property type="entry name" value="Zinc_finger_PHD-type_CS"/>
</dbReference>
<dbReference type="SUPFAM" id="SSF47370">
    <property type="entry name" value="Bromodomain"/>
    <property type="match status" value="1"/>
</dbReference>
<keyword evidence="6" id="KW-0158">Chromosome</keyword>
<organism evidence="40 41">
    <name type="scientific">Catharus ustulatus</name>
    <name type="common">Russet-backed thrush</name>
    <name type="synonym">Hylocichla ustulatus</name>
    <dbReference type="NCBI Taxonomy" id="91951"/>
    <lineage>
        <taxon>Eukaryota</taxon>
        <taxon>Metazoa</taxon>
        <taxon>Chordata</taxon>
        <taxon>Craniata</taxon>
        <taxon>Vertebrata</taxon>
        <taxon>Euteleostomi</taxon>
        <taxon>Archelosauria</taxon>
        <taxon>Archosauria</taxon>
        <taxon>Dinosauria</taxon>
        <taxon>Saurischia</taxon>
        <taxon>Theropoda</taxon>
        <taxon>Coelurosauria</taxon>
        <taxon>Aves</taxon>
        <taxon>Neognathae</taxon>
        <taxon>Neoaves</taxon>
        <taxon>Telluraves</taxon>
        <taxon>Australaves</taxon>
        <taxon>Passeriformes</taxon>
        <taxon>Turdidae</taxon>
        <taxon>Catharus</taxon>
    </lineage>
</organism>
<evidence type="ECO:0000256" key="1">
    <source>
        <dbReference type="ARBA" id="ARBA00004123"/>
    </source>
</evidence>
<feature type="domain" description="Post-SET" evidence="37">
    <location>
        <begin position="2243"/>
        <end position="2259"/>
    </location>
</feature>
<keyword evidence="18" id="KW-0156">Chromatin regulator</keyword>
<evidence type="ECO:0000256" key="18">
    <source>
        <dbReference type="ARBA" id="ARBA00022853"/>
    </source>
</evidence>
<keyword evidence="24" id="KW-0804">Transcription</keyword>
<evidence type="ECO:0000259" key="38">
    <source>
        <dbReference type="PROSITE" id="PS51038"/>
    </source>
</evidence>
<dbReference type="GO" id="GO:0005923">
    <property type="term" value="C:bicellular tight junction"/>
    <property type="evidence" value="ECO:0007669"/>
    <property type="project" value="UniProtKB-SubCell"/>
</dbReference>
<protein>
    <recommendedName>
        <fullName evidence="30">Histone-lysine N-methyltransferase ASH1L</fullName>
        <ecNumber evidence="4">2.1.1.359</ecNumber>
        <ecNumber evidence="29">2.1.1.367</ecNumber>
    </recommendedName>
    <alternativeName>
        <fullName evidence="31">ASH1-like protein</fullName>
    </alternativeName>
    <alternativeName>
        <fullName evidence="32">Absent small and homeotic disks protein 1 homolog</fullName>
    </alternativeName>
</protein>
<feature type="compositionally biased region" description="Polar residues" evidence="34">
    <location>
        <begin position="1094"/>
        <end position="1109"/>
    </location>
</feature>
<dbReference type="Pfam" id="PF17907">
    <property type="entry name" value="AWS"/>
    <property type="match status" value="1"/>
</dbReference>
<dbReference type="Gene3D" id="3.30.40.10">
    <property type="entry name" value="Zinc/RING finger domain, C3HC4 (zinc finger)"/>
    <property type="match status" value="1"/>
</dbReference>
<feature type="compositionally biased region" description="Polar residues" evidence="34">
    <location>
        <begin position="1605"/>
        <end position="1614"/>
    </location>
</feature>
<keyword evidence="19" id="KW-0965">Cell junction</keyword>
<feature type="region of interest" description="Disordered" evidence="34">
    <location>
        <begin position="333"/>
        <end position="379"/>
    </location>
</feature>
<dbReference type="CDD" id="cd05525">
    <property type="entry name" value="Bromo_ASH1"/>
    <property type="match status" value="1"/>
</dbReference>
<dbReference type="GO" id="GO:0140955">
    <property type="term" value="F:histone H3K36 trimethyltransferase activity"/>
    <property type="evidence" value="ECO:0007669"/>
    <property type="project" value="UniProtKB-EC"/>
</dbReference>
<keyword evidence="25" id="KW-0539">Nucleus</keyword>
<keyword evidence="13" id="KW-0479">Metal-binding</keyword>
<comment type="subcellular location">
    <subcellularLocation>
        <location evidence="3">Cell junction</location>
        <location evidence="3">Tight junction</location>
    </subcellularLocation>
    <subcellularLocation>
        <location evidence="2">Chromosome</location>
    </subcellularLocation>
    <subcellularLocation>
        <location evidence="1">Nucleus</location>
    </subcellularLocation>
</comment>
<feature type="region of interest" description="Disordered" evidence="34">
    <location>
        <begin position="686"/>
        <end position="709"/>
    </location>
</feature>
<dbReference type="InterPro" id="IPR036427">
    <property type="entry name" value="Bromodomain-like_sf"/>
</dbReference>
<evidence type="ECO:0000256" key="24">
    <source>
        <dbReference type="ARBA" id="ARBA00023163"/>
    </source>
</evidence>
<feature type="domain" description="SET" evidence="36">
    <location>
        <begin position="2119"/>
        <end position="2235"/>
    </location>
</feature>
<dbReference type="FunFam" id="2.30.30.490:FF:000008">
    <property type="entry name" value="Histone-lysine N-methyltransferase"/>
    <property type="match status" value="1"/>
</dbReference>
<feature type="region of interest" description="Disordered" evidence="34">
    <location>
        <begin position="2823"/>
        <end position="2868"/>
    </location>
</feature>
<dbReference type="EC" id="2.1.1.367" evidence="29"/>
<evidence type="ECO:0000256" key="3">
    <source>
        <dbReference type="ARBA" id="ARBA00004435"/>
    </source>
</evidence>
<feature type="region of interest" description="Disordered" evidence="34">
    <location>
        <begin position="1521"/>
        <end position="1544"/>
    </location>
</feature>
<dbReference type="InterPro" id="IPR043320">
    <property type="entry name" value="Bromo_ASH1L"/>
</dbReference>
<dbReference type="SUPFAM" id="SSF82199">
    <property type="entry name" value="SET domain"/>
    <property type="match status" value="1"/>
</dbReference>
<keyword evidence="15" id="KW-0863">Zinc-finger</keyword>
<dbReference type="InterPro" id="IPR001214">
    <property type="entry name" value="SET_dom"/>
</dbReference>
<evidence type="ECO:0000256" key="17">
    <source>
        <dbReference type="ARBA" id="ARBA00022843"/>
    </source>
</evidence>
<evidence type="ECO:0000256" key="2">
    <source>
        <dbReference type="ARBA" id="ARBA00004286"/>
    </source>
</evidence>
<evidence type="ECO:0000256" key="13">
    <source>
        <dbReference type="ARBA" id="ARBA00022723"/>
    </source>
</evidence>
<feature type="compositionally biased region" description="Basic and acidic residues" evidence="34">
    <location>
        <begin position="2793"/>
        <end position="2806"/>
    </location>
</feature>
<evidence type="ECO:0000259" key="37">
    <source>
        <dbReference type="PROSITE" id="PS50868"/>
    </source>
</evidence>
<evidence type="ECO:0000256" key="4">
    <source>
        <dbReference type="ARBA" id="ARBA00012178"/>
    </source>
</evidence>
<dbReference type="SMART" id="SM00570">
    <property type="entry name" value="AWS"/>
    <property type="match status" value="1"/>
</dbReference>
<name>A0A8C3Y2D3_CATUS</name>
<feature type="region of interest" description="Disordered" evidence="34">
    <location>
        <begin position="262"/>
        <end position="307"/>
    </location>
</feature>
<proteinExistence type="predicted"/>
<dbReference type="InterPro" id="IPR043319">
    <property type="entry name" value="PHD_ASH1L"/>
</dbReference>
<dbReference type="PROSITE" id="PS51215">
    <property type="entry name" value="AWS"/>
    <property type="match status" value="1"/>
</dbReference>
<keyword evidence="11" id="KW-0808">Transferase</keyword>
<feature type="domain" description="BAH" evidence="38">
    <location>
        <begin position="2633"/>
        <end position="2749"/>
    </location>
</feature>
<dbReference type="GO" id="GO:0003677">
    <property type="term" value="F:DNA binding"/>
    <property type="evidence" value="ECO:0007669"/>
    <property type="project" value="InterPro"/>
</dbReference>
<evidence type="ECO:0000259" key="39">
    <source>
        <dbReference type="PROSITE" id="PS51215"/>
    </source>
</evidence>
<dbReference type="Gene3D" id="2.30.30.490">
    <property type="match status" value="1"/>
</dbReference>
<dbReference type="CDD" id="cd19174">
    <property type="entry name" value="SET_ASH1L"/>
    <property type="match status" value="1"/>
</dbReference>
<dbReference type="GO" id="GO:0006355">
    <property type="term" value="P:regulation of DNA-templated transcription"/>
    <property type="evidence" value="ECO:0007669"/>
    <property type="project" value="TreeGrafter"/>
</dbReference>
<accession>A0A8C3Y2D3</accession>
<comment type="function">
    <text evidence="28">Histone methyltransferase specifically trimethylating 'Lys-36' of histone H3 forming H3K36me3. Also monomethylates 'Lys-9' of histone H3 (H3K9me1) in vitro. The physiological significance of the H3K9me1 activity is unclear.</text>
</comment>
<feature type="region of interest" description="Disordered" evidence="34">
    <location>
        <begin position="2262"/>
        <end position="2315"/>
    </location>
</feature>
<evidence type="ECO:0000256" key="33">
    <source>
        <dbReference type="PROSITE-ProRule" id="PRU00035"/>
    </source>
</evidence>
<dbReference type="InterPro" id="IPR001487">
    <property type="entry name" value="Bromodomain"/>
</dbReference>
<dbReference type="PANTHER" id="PTHR46147">
    <property type="entry name" value="HISTONE-LYSINE N-METHYLTRANSFERASE ASH1"/>
    <property type="match status" value="1"/>
</dbReference>
<feature type="region of interest" description="Disordered" evidence="34">
    <location>
        <begin position="1726"/>
        <end position="1755"/>
    </location>
</feature>
<dbReference type="Pfam" id="PF00439">
    <property type="entry name" value="Bromodomain"/>
    <property type="match status" value="1"/>
</dbReference>
<dbReference type="PROSITE" id="PS50014">
    <property type="entry name" value="BROMODOMAIN_2"/>
    <property type="match status" value="1"/>
</dbReference>
<feature type="region of interest" description="Disordered" evidence="34">
    <location>
        <begin position="905"/>
        <end position="956"/>
    </location>
</feature>
<feature type="compositionally biased region" description="Polar residues" evidence="34">
    <location>
        <begin position="686"/>
        <end position="697"/>
    </location>
</feature>
<dbReference type="PROSITE" id="PS01359">
    <property type="entry name" value="ZF_PHD_1"/>
    <property type="match status" value="1"/>
</dbReference>
<evidence type="ECO:0000256" key="19">
    <source>
        <dbReference type="ARBA" id="ARBA00022949"/>
    </source>
</evidence>
<dbReference type="InterPro" id="IPR001965">
    <property type="entry name" value="Znf_PHD"/>
</dbReference>
<evidence type="ECO:0000256" key="8">
    <source>
        <dbReference type="ARBA" id="ARBA00022499"/>
    </source>
</evidence>
<dbReference type="CDD" id="cd04717">
    <property type="entry name" value="BAH_polybromo"/>
    <property type="match status" value="1"/>
</dbReference>
<dbReference type="Pfam" id="PF01426">
    <property type="entry name" value="BAH"/>
    <property type="match status" value="1"/>
</dbReference>
<keyword evidence="5" id="KW-0796">Tight junction</keyword>
<dbReference type="Proteomes" id="UP000694563">
    <property type="component" value="Chromosome 30"/>
</dbReference>
<comment type="catalytic activity">
    <reaction evidence="26">
        <text>L-lysyl(36)-[histone H3] + 3 S-adenosyl-L-methionine = N(6),N(6),N(6)-trimethyl-L-lysyl(36)-[histone H3] + 3 S-adenosyl-L-homocysteine + 3 H(+)</text>
        <dbReference type="Rhea" id="RHEA:60324"/>
        <dbReference type="Rhea" id="RHEA-COMP:9785"/>
        <dbReference type="Rhea" id="RHEA-COMP:15536"/>
        <dbReference type="ChEBI" id="CHEBI:15378"/>
        <dbReference type="ChEBI" id="CHEBI:29969"/>
        <dbReference type="ChEBI" id="CHEBI:57856"/>
        <dbReference type="ChEBI" id="CHEBI:59789"/>
        <dbReference type="ChEBI" id="CHEBI:61961"/>
        <dbReference type="EC" id="2.1.1.359"/>
    </reaction>
</comment>
<dbReference type="GO" id="GO:0003682">
    <property type="term" value="F:chromatin binding"/>
    <property type="evidence" value="ECO:0007669"/>
    <property type="project" value="InterPro"/>
</dbReference>
<evidence type="ECO:0000256" key="32">
    <source>
        <dbReference type="ARBA" id="ARBA00078568"/>
    </source>
</evidence>
<dbReference type="FunFam" id="2.170.270.10:FF:000011">
    <property type="entry name" value="Histone-lysine N-methyltransferase"/>
    <property type="match status" value="1"/>
</dbReference>
<evidence type="ECO:0000256" key="25">
    <source>
        <dbReference type="ARBA" id="ARBA00023242"/>
    </source>
</evidence>
<feature type="compositionally biased region" description="Basic and acidic residues" evidence="34">
    <location>
        <begin position="823"/>
        <end position="834"/>
    </location>
</feature>
<reference evidence="40" key="3">
    <citation type="submission" date="2025-09" db="UniProtKB">
        <authorList>
            <consortium name="Ensembl"/>
        </authorList>
    </citation>
    <scope>IDENTIFICATION</scope>
</reference>
<dbReference type="CDD" id="cd15548">
    <property type="entry name" value="PHD_ASH1L"/>
    <property type="match status" value="1"/>
</dbReference>
<feature type="compositionally biased region" description="Basic residues" evidence="34">
    <location>
        <begin position="699"/>
        <end position="709"/>
    </location>
</feature>
<dbReference type="Pfam" id="PF00856">
    <property type="entry name" value="SET"/>
    <property type="match status" value="1"/>
</dbReference>
<keyword evidence="21" id="KW-0805">Transcription regulation</keyword>
<dbReference type="SMART" id="SM00249">
    <property type="entry name" value="PHD"/>
    <property type="match status" value="1"/>
</dbReference>
<feature type="domain" description="AWS" evidence="39">
    <location>
        <begin position="2065"/>
        <end position="2116"/>
    </location>
</feature>
<keyword evidence="23" id="KW-0010">Activator</keyword>
<feature type="region of interest" description="Disordered" evidence="34">
    <location>
        <begin position="39"/>
        <end position="74"/>
    </location>
</feature>
<dbReference type="FunFam" id="1.20.920.10:FF:000025">
    <property type="entry name" value="Histone-lysine N-methyltransferase"/>
    <property type="match status" value="1"/>
</dbReference>
<evidence type="ECO:0000256" key="5">
    <source>
        <dbReference type="ARBA" id="ARBA00022427"/>
    </source>
</evidence>
<feature type="region of interest" description="Disordered" evidence="34">
    <location>
        <begin position="1605"/>
        <end position="1695"/>
    </location>
</feature>
<evidence type="ECO:0000256" key="22">
    <source>
        <dbReference type="ARBA" id="ARBA00023117"/>
    </source>
</evidence>
<feature type="domain" description="Bromo" evidence="35">
    <location>
        <begin position="2436"/>
        <end position="2506"/>
    </location>
</feature>
<keyword evidence="16" id="KW-0862">Zinc</keyword>
<keyword evidence="10" id="KW-0489">Methyltransferase</keyword>
<dbReference type="SMART" id="SM00317">
    <property type="entry name" value="SET"/>
    <property type="match status" value="1"/>
</dbReference>
<evidence type="ECO:0000313" key="40">
    <source>
        <dbReference type="Ensembl" id="ENSCUSP00005012221.1"/>
    </source>
</evidence>
<dbReference type="EC" id="2.1.1.359" evidence="4"/>
<dbReference type="InterPro" id="IPR043151">
    <property type="entry name" value="BAH_sf"/>
</dbReference>
<evidence type="ECO:0000313" key="41">
    <source>
        <dbReference type="Proteomes" id="UP000694563"/>
    </source>
</evidence>
<keyword evidence="7" id="KW-0488">Methylation</keyword>
<sequence>MDPRSTAMLGLASDSEGFCGKSPSVVNIGTLVAKGEAELEGCSKDEEEGKKKSREGSAESAKSDALGDAQQFSVKETNFSEGNLKLKIGLQAKRTKKPPKNLENYVCRPAIKTSIKQPRKAPKSGKMTEEKNEHCPSKQDPSKSYKKAGEVASLELHVEEGIQVETTPLSKKVSPLHSEMTDYIKPSPPTLISSHNSDLKDRTEINGATTVTEKLAQLIATCPPSKSSKTKQKKPGSGSGTTGLVNKDLVKKLPGSGIAVGLVNKDSGKKPPGISTPPGLVHKDSGKKKLPGISTPTALTNKEPLKKPVGISTPAGLVSKDAGKKLLGINTPTGLLNKDSGRKMPGTGNSTVLVNKDSGRKTPGLGSPMGPVSKDPGRKMPGISSPVGLVSKDCGKKPAGIGSPAGLATKDSGTLKADSLVPSSEPFKLPCNSNLSSLESHEPADLLKENTTSKTFEKHIMRQSKESILDKFSIRKEIADVGKEMFSEGMCVPQDAYSSSEKGIYETSKHEKQPPVYCTSPDFRTGGASEVSTAKSPFSAVGEGNLPSPSPTVSVPTLSRSLSTASSQLASNSLHLSSTAELLEGISEPMGKTAFSSDSTLLSLNRTLNHSLSTDFKGADKDLSDSKASYVETSRTSPPTGKKPILAPETSIHATVTPSVVSFTSLFGSKQFLKIGAIAASEKSCQGAKNLSSTQQSKPLKKRKGRKPRWTKVVSRSACRPPKGLELERSELFKNISYSALSSSNLEQAKFLKNIGSSSFVEHEFVKHQLPKLNEANGQSLALLAETDKQTQKFYSAHKQPSSLCLSDDFLPDIYKPKRGRPKSKEMPELEGPPKRTLKIPASKVFSVQSKEEQEPPILQPEVEIPSLKQSLSGQAFPKKRGRPKRQIRSSIKMKPPILSVAPFVGTENSSKMGPESEQHRPGEFFERKDQLRGPEEVQSPSICSMSDLEVDSDRKVTKRNNGQLMKTIIRKINKMKTLKRKKILNQILSSTVEPNTKGKMQSKLHNTVSTLAATFGSKLGQQINVSKKGTIYIGKRRGRKPKAVLNGILASSAASLTVLEKSAQQAPGTSLGQVLPHLLPSVANPSEILPSPVCSQSPAVSGEQSPVSSDAGFIEPSSVPYLHLHSRQGSVVQTLAMKKAAKGRRRLSPPTLLPNSPSHLSELTSLKEATPSPVSESHSDETIPSDSGIGTDNNSTSDRAEKFCGQKKKRHSFDHVSLIPPETSTVLSNLKEKHKHKCKRRSHDYLSYDKMKRQKRKRKKKYPQLRGRQDPDFLAELEELISRLSEIRITHRSHHFIPRDLLPTIFRINFNSFYTHPTFPLDPLHYIRKPDLKKKRGRPPKMREAMAEMPFMHSLSFPLSSTGFYPSYGMPYSPSPLAAAPIGLGYYGRYPPTLYPPPPSPSFTTPLPPPSYMHTGHLLLNPTKYHKKKHKLLRQEAFLTTSRTPLLSMSTYPSVPPEMAYGWMLEHKHRHRHKHREHRSSEQPQVSMDTIAANGSSRTVLESLKRYRFGKEAVGERYKHKEKHRCHMSCPHLSPSKGLLSRDEQWVRREPSESNSLALGLQTPLQIDCSENSPALSLGGFTPSSEPASSDEHTNLFTSAIGSCRVTSSGSTNGRKKLPESPGLFSGQDSRPLRKEPVPSLEKALQPLAGKGDKPSQRQSESTSCSPSRKRSTSESTSSPGVAGPARGSRLAEDSVDSLLQRMAQQDGPPALDKSLEAVMANVAAPPSASPGRNHSRERALGKQDGLGAPAMPSSDLSLLQERLPGTYSPRHLKRSVVEAMQRQARKMCNYNKILATKKNLDHVNKILKAKKLQRQSRTGNNFVKRRPGRPRKYPLQAVVSMQALQAARMVSQELQDREQSSSPLHLGPDTITDVIEAVVQSVNLDPEHRKGWKRKRWLPEEQARKRHKSLPEDEQESSKSFSETVAEPPSPHEALGKPAESETPEQPLPPLTQREKKAPRPPKKKYQKAGLYSDVYKTTDPKSRLIQLKKEKLEYTPGEHEHGLFPAPIHVGKYLRQKRIDFQLPYDILWQWKHNQLYKKPDVPLYKKIRSNVYVDVKPLSGYEATTCNCKKPEDDSGKGCVEDCLNRMIFAECSPNTCPCGEQCCNQRIQRHEWVQCLERFRAEEKGWGIRTKEPLKAGQFIIEYLGEVVSEQEFRNRMIEQYHNHSDHYCLNLDSGMVIDSYRMGNEARFINHSCNPNCEMQKWSVNGVYRIGLYALKDMPAGTELTYDYNFHSFNVEKQQLCKCGFDKCRGIIGGKSQRMNGLSSKSSQPVSTHRRPGRSKEKRKSKHKLKKRRGHIPEEPSESVNAPTRLTPQLQMKPMSNRERNFVLKHHVFLVRNWEKIRQKQEEVKHVSDSMHSSSLYSRWNGICRDDGNIKSDVFMTQFSALQTSRSVRTRRLAAAEENLEVARAARLAQIFKEICDSIISYKDSSRQALAAPLLNLPPKKKNADYYEKISDPLDLATIEKQILTGYYKTVEAFDGDMLKVFRNAEKYYGRKSPTGRDVCRLRKAYYSARHEASAQIDEIVGETASEADSSETSVCDKDNGHEKDEDVIRCICGLYKDEGLMIQCEKCMVWQHCDCMGVNSDVEHYLCEQCEPRAVNRVCPLCPWPGDCVYLMRDSRRTPDGHPVRQSYRLLSHINRDKLDIFRIEKLWKNDKEERFAFGHHYFRPHETHHSPSRKFYHNELFRVPLYEIIPLEAVVGTCCVLDLYTYCKGRPKGVKEQDVYICDYRLDKSAHLFYKIHRNRYPVCTKPYAFDHFPKKLTPKRDFSPHYVPDNYKRNGGRSSWKSDRSKPQIKDLNQEEDSLPLMEEVLGAPEQAPGELPSPEEPDKEPVANESSEAEKKGDENPSDTRPLCSPEERRHLQRERLNQILLNLLEKIPGKNAIDVTYLLEEGSGRKLRRRTLTIPESSFRK</sequence>
<dbReference type="SMART" id="SM00439">
    <property type="entry name" value="BAH"/>
    <property type="match status" value="1"/>
</dbReference>
<dbReference type="GO" id="GO:0008270">
    <property type="term" value="F:zinc ion binding"/>
    <property type="evidence" value="ECO:0007669"/>
    <property type="project" value="UniProtKB-KW"/>
</dbReference>
<evidence type="ECO:0000256" key="31">
    <source>
        <dbReference type="ARBA" id="ARBA00077263"/>
    </source>
</evidence>
<keyword evidence="9" id="KW-0597">Phosphoprotein</keyword>
<feature type="compositionally biased region" description="Basic and acidic residues" evidence="34">
    <location>
        <begin position="126"/>
        <end position="147"/>
    </location>
</feature>
<feature type="region of interest" description="Disordered" evidence="34">
    <location>
        <begin position="1137"/>
        <end position="1208"/>
    </location>
</feature>
<evidence type="ECO:0000259" key="35">
    <source>
        <dbReference type="PROSITE" id="PS50014"/>
    </source>
</evidence>
<evidence type="ECO:0000256" key="16">
    <source>
        <dbReference type="ARBA" id="ARBA00022833"/>
    </source>
</evidence>
<feature type="region of interest" description="Disordered" evidence="34">
    <location>
        <begin position="613"/>
        <end position="646"/>
    </location>
</feature>
<evidence type="ECO:0000259" key="36">
    <source>
        <dbReference type="PROSITE" id="PS50280"/>
    </source>
</evidence>
<dbReference type="Ensembl" id="ENSCUST00005012730.1">
    <property type="protein sequence ID" value="ENSCUSP00005012221.1"/>
    <property type="gene ID" value="ENSCUSG00005007786.1"/>
</dbReference>
<feature type="compositionally biased region" description="Basic residues" evidence="34">
    <location>
        <begin position="2278"/>
        <end position="2300"/>
    </location>
</feature>
<reference evidence="40" key="2">
    <citation type="submission" date="2025-08" db="UniProtKB">
        <authorList>
            <consortium name="Ensembl"/>
        </authorList>
    </citation>
    <scope>IDENTIFICATION</scope>
</reference>
<dbReference type="InterPro" id="IPR013083">
    <property type="entry name" value="Znf_RING/FYVE/PHD"/>
</dbReference>
<feature type="compositionally biased region" description="Basic and acidic residues" evidence="34">
    <location>
        <begin position="39"/>
        <end position="57"/>
    </location>
</feature>
<gene>
    <name evidence="40" type="primary">ASH1L</name>
</gene>
<feature type="region of interest" description="Disordered" evidence="34">
    <location>
        <begin position="817"/>
        <end position="836"/>
    </location>
</feature>
<evidence type="ECO:0000256" key="11">
    <source>
        <dbReference type="ARBA" id="ARBA00022679"/>
    </source>
</evidence>
<dbReference type="InterPro" id="IPR046341">
    <property type="entry name" value="SET_dom_sf"/>
</dbReference>
<feature type="region of interest" description="Disordered" evidence="34">
    <location>
        <begin position="1090"/>
        <end position="1113"/>
    </location>
</feature>
<feature type="region of interest" description="Disordered" evidence="34">
    <location>
        <begin position="1903"/>
        <end position="1975"/>
    </location>
</feature>
<evidence type="ECO:0000256" key="6">
    <source>
        <dbReference type="ARBA" id="ARBA00022454"/>
    </source>
</evidence>
<keyword evidence="41" id="KW-1185">Reference proteome</keyword>
<evidence type="ECO:0000256" key="9">
    <source>
        <dbReference type="ARBA" id="ARBA00022553"/>
    </source>
</evidence>
<dbReference type="PROSITE" id="PS50280">
    <property type="entry name" value="SET"/>
    <property type="match status" value="1"/>
</dbReference>
<dbReference type="SUPFAM" id="SSF57903">
    <property type="entry name" value="FYVE/PHD zinc finger"/>
    <property type="match status" value="1"/>
</dbReference>
<dbReference type="FunFam" id="3.30.40.10:FF:000113">
    <property type="entry name" value="Histone-lysine N-methyltransferase"/>
    <property type="match status" value="1"/>
</dbReference>
<evidence type="ECO:0000256" key="15">
    <source>
        <dbReference type="ARBA" id="ARBA00022771"/>
    </source>
</evidence>
<dbReference type="SMART" id="SM00297">
    <property type="entry name" value="BROMO"/>
    <property type="match status" value="1"/>
</dbReference>
<evidence type="ECO:0000256" key="27">
    <source>
        <dbReference type="ARBA" id="ARBA00051161"/>
    </source>
</evidence>
<evidence type="ECO:0000256" key="30">
    <source>
        <dbReference type="ARBA" id="ARBA00070988"/>
    </source>
</evidence>
<dbReference type="Pfam" id="PF20826">
    <property type="entry name" value="PHD_5"/>
    <property type="match status" value="1"/>
</dbReference>
<dbReference type="InterPro" id="IPR003616">
    <property type="entry name" value="Post-SET_dom"/>
</dbReference>
<dbReference type="InterPro" id="IPR011011">
    <property type="entry name" value="Znf_FYVE_PHD"/>
</dbReference>
<keyword evidence="22 33" id="KW-0103">Bromodomain</keyword>
<dbReference type="Gene3D" id="1.20.920.10">
    <property type="entry name" value="Bromodomain-like"/>
    <property type="match status" value="1"/>
</dbReference>
<dbReference type="InterPro" id="IPR001025">
    <property type="entry name" value="BAH_dom"/>
</dbReference>
<feature type="region of interest" description="Disordered" evidence="34">
    <location>
        <begin position="2776"/>
        <end position="2811"/>
    </location>
</feature>
<keyword evidence="17" id="KW-0832">Ubl conjugation</keyword>
<dbReference type="InterPro" id="IPR017956">
    <property type="entry name" value="AT_hook_DNA-bd_motif"/>
</dbReference>
<evidence type="ECO:0000256" key="7">
    <source>
        <dbReference type="ARBA" id="ARBA00022481"/>
    </source>
</evidence>
<feature type="region of interest" description="Disordered" evidence="34">
    <location>
        <begin position="180"/>
        <end position="247"/>
    </location>
</feature>
<evidence type="ECO:0000256" key="29">
    <source>
        <dbReference type="ARBA" id="ARBA00066816"/>
    </source>
</evidence>
<evidence type="ECO:0000256" key="14">
    <source>
        <dbReference type="ARBA" id="ARBA00022737"/>
    </source>
</evidence>
<keyword evidence="20" id="KW-0007">Acetylation</keyword>
<dbReference type="InterPro" id="IPR006560">
    <property type="entry name" value="AWS_dom"/>
</dbReference>
<comment type="catalytic activity">
    <reaction evidence="27">
        <text>L-lysyl(9)-[histone H3] + S-adenosyl-L-methionine = N(6)-methyl-L-lysyl(9)-[histone H3] + S-adenosyl-L-homocysteine + H(+)</text>
        <dbReference type="Rhea" id="RHEA:60280"/>
        <dbReference type="Rhea" id="RHEA-COMP:15542"/>
        <dbReference type="Rhea" id="RHEA-COMP:15546"/>
        <dbReference type="ChEBI" id="CHEBI:15378"/>
        <dbReference type="ChEBI" id="CHEBI:29969"/>
        <dbReference type="ChEBI" id="CHEBI:57856"/>
        <dbReference type="ChEBI" id="CHEBI:59789"/>
        <dbReference type="ChEBI" id="CHEBI:61929"/>
        <dbReference type="EC" id="2.1.1.367"/>
    </reaction>
</comment>
<feature type="compositionally biased region" description="Low complexity" evidence="34">
    <location>
        <begin position="1149"/>
        <end position="1162"/>
    </location>
</feature>
<dbReference type="PROSITE" id="PS51038">
    <property type="entry name" value="BAH"/>
    <property type="match status" value="1"/>
</dbReference>
<dbReference type="GO" id="GO:0005654">
    <property type="term" value="C:nucleoplasm"/>
    <property type="evidence" value="ECO:0007669"/>
    <property type="project" value="TreeGrafter"/>
</dbReference>
<dbReference type="PROSITE" id="PS50868">
    <property type="entry name" value="POST_SET"/>
    <property type="match status" value="1"/>
</dbReference>
<evidence type="ECO:0000256" key="26">
    <source>
        <dbReference type="ARBA" id="ARBA00047545"/>
    </source>
</evidence>
<keyword evidence="8" id="KW-1017">Isopeptide bond</keyword>
<keyword evidence="14" id="KW-0677">Repeat</keyword>
<evidence type="ECO:0000256" key="20">
    <source>
        <dbReference type="ARBA" id="ARBA00022990"/>
    </source>
</evidence>
<dbReference type="GO" id="GO:0140948">
    <property type="term" value="F:histone H3K9 monomethyltransferase activity"/>
    <property type="evidence" value="ECO:0007669"/>
    <property type="project" value="UniProtKB-EC"/>
</dbReference>
<reference evidence="40" key="1">
    <citation type="submission" date="2020-10" db="EMBL/GenBank/DDBJ databases">
        <title>Catharus ustulatus (Swainson's thrush) genome, bCatUst1, primary haplotype v2.</title>
        <authorList>
            <person name="Delmore K."/>
            <person name="Vafadar M."/>
            <person name="Formenti G."/>
            <person name="Chow W."/>
            <person name="Pelan S."/>
            <person name="Howe K."/>
            <person name="Rhie A."/>
            <person name="Mountcastle J."/>
            <person name="Haase B."/>
            <person name="Fedrigo O."/>
            <person name="Jarvis E.D."/>
        </authorList>
    </citation>
    <scope>NUCLEOTIDE SEQUENCE [LARGE SCALE GENOMIC DNA]</scope>
</reference>
<evidence type="ECO:0000256" key="23">
    <source>
        <dbReference type="ARBA" id="ARBA00023159"/>
    </source>
</evidence>
<evidence type="ECO:0000256" key="10">
    <source>
        <dbReference type="ARBA" id="ARBA00022603"/>
    </source>
</evidence>
<feature type="compositionally biased region" description="Polar residues" evidence="34">
    <location>
        <begin position="1173"/>
        <end position="1198"/>
    </location>
</feature>
<dbReference type="GO" id="GO:0032259">
    <property type="term" value="P:methylation"/>
    <property type="evidence" value="ECO:0007669"/>
    <property type="project" value="UniProtKB-KW"/>
</dbReference>
<feature type="compositionally biased region" description="Polar residues" evidence="34">
    <location>
        <begin position="2263"/>
        <end position="2277"/>
    </location>
</feature>
<dbReference type="GO" id="GO:0005694">
    <property type="term" value="C:chromosome"/>
    <property type="evidence" value="ECO:0007669"/>
    <property type="project" value="UniProtKB-SubCell"/>
</dbReference>